<dbReference type="Gene3D" id="3.30.70.270">
    <property type="match status" value="1"/>
</dbReference>
<evidence type="ECO:0000313" key="2">
    <source>
        <dbReference type="EMBL" id="HHR34368.1"/>
    </source>
</evidence>
<feature type="domain" description="GGDEF" evidence="1">
    <location>
        <begin position="47"/>
        <end position="176"/>
    </location>
</feature>
<dbReference type="NCBIfam" id="TIGR00254">
    <property type="entry name" value="GGDEF"/>
    <property type="match status" value="1"/>
</dbReference>
<dbReference type="GO" id="GO:0052621">
    <property type="term" value="F:diguanylate cyclase activity"/>
    <property type="evidence" value="ECO:0007669"/>
    <property type="project" value="TreeGrafter"/>
</dbReference>
<dbReference type="EMBL" id="DRXW01000326">
    <property type="protein sequence ID" value="HHR34368.1"/>
    <property type="molecule type" value="Genomic_DNA"/>
</dbReference>
<dbReference type="SUPFAM" id="SSF55073">
    <property type="entry name" value="Nucleotide cyclase"/>
    <property type="match status" value="1"/>
</dbReference>
<sequence length="176" mass="20384">MNTQKTFKMPLRMQKYVSHRRINKDKQQKRIRKITQRGTRTCKNNRSTFSIILADLDLFKMINDTYGHLMGDKVLKEVSFILSSQLRSSDSLARWGGEEFVILLPNTHLKEAILIAERLRKAVNIKIEPITKPISISFGVTQYVEEDTTDSVLSRVDKALYKAKTRGRNRVEVEEA</sequence>
<evidence type="ECO:0000259" key="1">
    <source>
        <dbReference type="PROSITE" id="PS50887"/>
    </source>
</evidence>
<dbReference type="FunFam" id="3.30.70.270:FF:000001">
    <property type="entry name" value="Diguanylate cyclase domain protein"/>
    <property type="match status" value="1"/>
</dbReference>
<protein>
    <submittedName>
        <fullName evidence="2">GGDEF domain-containing protein</fullName>
    </submittedName>
</protein>
<dbReference type="CDD" id="cd01949">
    <property type="entry name" value="GGDEF"/>
    <property type="match status" value="1"/>
</dbReference>
<dbReference type="PANTHER" id="PTHR45138:SF9">
    <property type="entry name" value="DIGUANYLATE CYCLASE DGCM-RELATED"/>
    <property type="match status" value="1"/>
</dbReference>
<dbReference type="PROSITE" id="PS50887">
    <property type="entry name" value="GGDEF"/>
    <property type="match status" value="1"/>
</dbReference>
<organism evidence="2">
    <name type="scientific">Fervidobacterium nodosum</name>
    <dbReference type="NCBI Taxonomy" id="2424"/>
    <lineage>
        <taxon>Bacteria</taxon>
        <taxon>Thermotogati</taxon>
        <taxon>Thermotogota</taxon>
        <taxon>Thermotogae</taxon>
        <taxon>Thermotogales</taxon>
        <taxon>Fervidobacteriaceae</taxon>
        <taxon>Fervidobacterium</taxon>
    </lineage>
</organism>
<comment type="caution">
    <text evidence="2">The sequence shown here is derived from an EMBL/GenBank/DDBJ whole genome shotgun (WGS) entry which is preliminary data.</text>
</comment>
<dbReference type="PANTHER" id="PTHR45138">
    <property type="entry name" value="REGULATORY COMPONENTS OF SENSORY TRANSDUCTION SYSTEM"/>
    <property type="match status" value="1"/>
</dbReference>
<dbReference type="InterPro" id="IPR000160">
    <property type="entry name" value="GGDEF_dom"/>
</dbReference>
<dbReference type="InterPro" id="IPR050469">
    <property type="entry name" value="Diguanylate_Cyclase"/>
</dbReference>
<dbReference type="InterPro" id="IPR029787">
    <property type="entry name" value="Nucleotide_cyclase"/>
</dbReference>
<gene>
    <name evidence="2" type="ORF">ENM46_05430</name>
</gene>
<reference evidence="2" key="1">
    <citation type="journal article" date="2020" name="mSystems">
        <title>Genome- and Community-Level Interaction Insights into Carbon Utilization and Element Cycling Functions of Hydrothermarchaeota in Hydrothermal Sediment.</title>
        <authorList>
            <person name="Zhou Z."/>
            <person name="Liu Y."/>
            <person name="Xu W."/>
            <person name="Pan J."/>
            <person name="Luo Z.H."/>
            <person name="Li M."/>
        </authorList>
    </citation>
    <scope>NUCLEOTIDE SEQUENCE [LARGE SCALE GENOMIC DNA]</scope>
    <source>
        <strain evidence="2">SpSt-1088</strain>
    </source>
</reference>
<name>A0A7C5Y6M5_9BACT</name>
<proteinExistence type="predicted"/>
<dbReference type="InterPro" id="IPR043128">
    <property type="entry name" value="Rev_trsase/Diguanyl_cyclase"/>
</dbReference>
<dbReference type="AlphaFoldDB" id="A0A7C5Y6M5"/>
<accession>A0A7C5Y6M5</accession>
<dbReference type="Pfam" id="PF00990">
    <property type="entry name" value="GGDEF"/>
    <property type="match status" value="1"/>
</dbReference>
<dbReference type="SMART" id="SM00267">
    <property type="entry name" value="GGDEF"/>
    <property type="match status" value="1"/>
</dbReference>